<accession>A0A512BK88</accession>
<reference evidence="5 6" key="1">
    <citation type="submission" date="2019-07" db="EMBL/GenBank/DDBJ databases">
        <title>Whole genome shotgun sequence of Microvirga aerophila NBRC 106136.</title>
        <authorList>
            <person name="Hosoyama A."/>
            <person name="Uohara A."/>
            <person name="Ohji S."/>
            <person name="Ichikawa N."/>
        </authorList>
    </citation>
    <scope>NUCLEOTIDE SEQUENCE [LARGE SCALE GENOMIC DNA]</scope>
    <source>
        <strain evidence="5 6">NBRC 106136</strain>
    </source>
</reference>
<dbReference type="Pfam" id="PF07729">
    <property type="entry name" value="FCD"/>
    <property type="match status" value="1"/>
</dbReference>
<dbReference type="GO" id="GO:0003677">
    <property type="term" value="F:DNA binding"/>
    <property type="evidence" value="ECO:0007669"/>
    <property type="project" value="UniProtKB-KW"/>
</dbReference>
<proteinExistence type="predicted"/>
<dbReference type="InterPro" id="IPR036390">
    <property type="entry name" value="WH_DNA-bd_sf"/>
</dbReference>
<evidence type="ECO:0000313" key="5">
    <source>
        <dbReference type="EMBL" id="GEO12380.1"/>
    </source>
</evidence>
<dbReference type="InterPro" id="IPR008920">
    <property type="entry name" value="TF_FadR/GntR_C"/>
</dbReference>
<keyword evidence="6" id="KW-1185">Reference proteome</keyword>
<organism evidence="5 6">
    <name type="scientific">Microvirga aerophila</name>
    <dbReference type="NCBI Taxonomy" id="670291"/>
    <lineage>
        <taxon>Bacteria</taxon>
        <taxon>Pseudomonadati</taxon>
        <taxon>Pseudomonadota</taxon>
        <taxon>Alphaproteobacteria</taxon>
        <taxon>Hyphomicrobiales</taxon>
        <taxon>Methylobacteriaceae</taxon>
        <taxon>Microvirga</taxon>
    </lineage>
</organism>
<dbReference type="SMART" id="SM00345">
    <property type="entry name" value="HTH_GNTR"/>
    <property type="match status" value="1"/>
</dbReference>
<dbReference type="Pfam" id="PF00392">
    <property type="entry name" value="GntR"/>
    <property type="match status" value="1"/>
</dbReference>
<keyword evidence="2" id="KW-0238">DNA-binding</keyword>
<dbReference type="Proteomes" id="UP000321085">
    <property type="component" value="Unassembled WGS sequence"/>
</dbReference>
<keyword evidence="1" id="KW-0805">Transcription regulation</keyword>
<dbReference type="PROSITE" id="PS50949">
    <property type="entry name" value="HTH_GNTR"/>
    <property type="match status" value="1"/>
</dbReference>
<feature type="domain" description="HTH gntR-type" evidence="4">
    <location>
        <begin position="2"/>
        <end position="72"/>
    </location>
</feature>
<dbReference type="SMART" id="SM00895">
    <property type="entry name" value="FCD"/>
    <property type="match status" value="1"/>
</dbReference>
<dbReference type="PRINTS" id="PR00035">
    <property type="entry name" value="HTHGNTR"/>
</dbReference>
<dbReference type="PANTHER" id="PTHR43537">
    <property type="entry name" value="TRANSCRIPTIONAL REGULATOR, GNTR FAMILY"/>
    <property type="match status" value="1"/>
</dbReference>
<dbReference type="Gene3D" id="1.10.10.10">
    <property type="entry name" value="Winged helix-like DNA-binding domain superfamily/Winged helix DNA-binding domain"/>
    <property type="match status" value="1"/>
</dbReference>
<evidence type="ECO:0000256" key="3">
    <source>
        <dbReference type="ARBA" id="ARBA00023163"/>
    </source>
</evidence>
<protein>
    <recommendedName>
        <fullName evidence="4">HTH gntR-type domain-containing protein</fullName>
    </recommendedName>
</protein>
<evidence type="ECO:0000259" key="4">
    <source>
        <dbReference type="PROSITE" id="PS50949"/>
    </source>
</evidence>
<name>A0A512BK88_9HYPH</name>
<dbReference type="RefSeq" id="WP_114184287.1">
    <property type="nucleotide sequence ID" value="NZ_BJYU01000001.1"/>
</dbReference>
<comment type="caution">
    <text evidence="5">The sequence shown here is derived from an EMBL/GenBank/DDBJ whole genome shotgun (WGS) entry which is preliminary data.</text>
</comment>
<dbReference type="InterPro" id="IPR000524">
    <property type="entry name" value="Tscrpt_reg_HTH_GntR"/>
</dbReference>
<evidence type="ECO:0000256" key="2">
    <source>
        <dbReference type="ARBA" id="ARBA00023125"/>
    </source>
</evidence>
<dbReference type="InterPro" id="IPR011711">
    <property type="entry name" value="GntR_C"/>
</dbReference>
<dbReference type="OrthoDB" id="9812645at2"/>
<dbReference type="GO" id="GO:0003700">
    <property type="term" value="F:DNA-binding transcription factor activity"/>
    <property type="evidence" value="ECO:0007669"/>
    <property type="project" value="InterPro"/>
</dbReference>
<dbReference type="SUPFAM" id="SSF48008">
    <property type="entry name" value="GntR ligand-binding domain-like"/>
    <property type="match status" value="1"/>
</dbReference>
<dbReference type="SUPFAM" id="SSF46785">
    <property type="entry name" value="Winged helix' DNA-binding domain"/>
    <property type="match status" value="1"/>
</dbReference>
<dbReference type="PANTHER" id="PTHR43537:SF43">
    <property type="entry name" value="GNTR-FAMILY TRANSCRIPTIONAL REGULATOR"/>
    <property type="match status" value="1"/>
</dbReference>
<gene>
    <name evidence="5" type="ORF">MAE02_00760</name>
</gene>
<evidence type="ECO:0000256" key="1">
    <source>
        <dbReference type="ARBA" id="ARBA00023015"/>
    </source>
</evidence>
<evidence type="ECO:0000313" key="6">
    <source>
        <dbReference type="Proteomes" id="UP000321085"/>
    </source>
</evidence>
<dbReference type="AlphaFoldDB" id="A0A512BK88"/>
<dbReference type="Gene3D" id="1.20.120.530">
    <property type="entry name" value="GntR ligand-binding domain-like"/>
    <property type="match status" value="1"/>
</dbReference>
<keyword evidence="3" id="KW-0804">Transcription</keyword>
<sequence>MTDGEDDILARVIDIAMELRPDPSGRIKLPTERELADQLGIQRPTLRDRLTVLETLGLLQRVQGSGTYLALPNSRFLQFYFGVALKLGFISIDQIQNAMEMIGREMAGAAAIHASTADFEELDRLIDEIAACETMEDVVELQFELHASLAKACRNPVIVIVIDGLSSVIRSVIANKVKIISMVRGAFERNVEAYRALVQALRDREPELARTAIQECYWLWRREESKISILNISD</sequence>
<dbReference type="EMBL" id="BJYU01000001">
    <property type="protein sequence ID" value="GEO12380.1"/>
    <property type="molecule type" value="Genomic_DNA"/>
</dbReference>
<dbReference type="InterPro" id="IPR036388">
    <property type="entry name" value="WH-like_DNA-bd_sf"/>
</dbReference>